<reference evidence="1" key="1">
    <citation type="journal article" date="2017" name="Science">
        <title>Giant viruses with an expanded complement of translation system components.</title>
        <authorList>
            <person name="Schulz F."/>
            <person name="Yutin N."/>
            <person name="Ivanova N.N."/>
            <person name="Ortega D.R."/>
            <person name="Lee T.K."/>
            <person name="Vierheilig J."/>
            <person name="Daims H."/>
            <person name="Horn M."/>
            <person name="Wagner M."/>
            <person name="Jensen G.J."/>
            <person name="Kyrpides N.C."/>
            <person name="Koonin E.V."/>
            <person name="Woyke T."/>
        </authorList>
    </citation>
    <scope>NUCLEOTIDE SEQUENCE</scope>
    <source>
        <strain evidence="1">CTV1</strain>
    </source>
</reference>
<name>A0A1V0SAB6_9VIRU</name>
<sequence length="311" mass="36688">MNKNIGTLMQNNDFTKNMNNIIIQNDKVNRKNLRYLSSCTIDVFDLLLTENYDDIFHLIFSGINVNINLTDESFKKLVIKNNKLHRINLDYVKYIKKNNKIDCLLDISELILAGNIDDVNYLKSLNIKLNEQLDLNDNTIFKLCDENKLEVLFYLKNNNIQFKYPNNVIELASIIGSVKLLDFWKNSGLSSDYTNISMDQASVNGFIDVLEWWKKSELPLKYTNYAMNQASENGLINILDWWKNSELPLKYSRNALSWSYHIDVLNWWLISGLNINFNLNRRIKKKVERETNMDIRKWWDNYQQNIICVST</sequence>
<dbReference type="PANTHER" id="PTHR46586">
    <property type="entry name" value="ANKYRIN REPEAT-CONTAINING PROTEIN"/>
    <property type="match status" value="1"/>
</dbReference>
<evidence type="ECO:0000313" key="1">
    <source>
        <dbReference type="EMBL" id="ARF08652.1"/>
    </source>
</evidence>
<protein>
    <submittedName>
        <fullName evidence="1">Ankyrin repeat protein</fullName>
    </submittedName>
</protein>
<organism evidence="1">
    <name type="scientific">Catovirus CTV1</name>
    <dbReference type="NCBI Taxonomy" id="1977631"/>
    <lineage>
        <taxon>Viruses</taxon>
        <taxon>Varidnaviria</taxon>
        <taxon>Bamfordvirae</taxon>
        <taxon>Nucleocytoviricota</taxon>
        <taxon>Megaviricetes</taxon>
        <taxon>Imitervirales</taxon>
        <taxon>Mimiviridae</taxon>
        <taxon>Klosneuvirinae</taxon>
        <taxon>Catovirus</taxon>
    </lineage>
</organism>
<dbReference type="EMBL" id="KY684083">
    <property type="protein sequence ID" value="ARF08652.1"/>
    <property type="molecule type" value="Genomic_DNA"/>
</dbReference>
<dbReference type="PANTHER" id="PTHR46586:SF3">
    <property type="entry name" value="ANKYRIN REPEAT-CONTAINING PROTEIN"/>
    <property type="match status" value="1"/>
</dbReference>
<accession>A0A1V0SAB6</accession>
<gene>
    <name evidence="1" type="ORF">Catovirus_1_702</name>
</gene>
<proteinExistence type="predicted"/>
<dbReference type="InterPro" id="IPR052050">
    <property type="entry name" value="SecEffector_AnkRepeat"/>
</dbReference>